<protein>
    <submittedName>
        <fullName evidence="2">Uncharacterized protein</fullName>
    </submittedName>
</protein>
<dbReference type="KEGG" id="sact:DMT42_13240"/>
<feature type="region of interest" description="Disordered" evidence="1">
    <location>
        <begin position="234"/>
        <end position="255"/>
    </location>
</feature>
<feature type="region of interest" description="Disordered" evidence="1">
    <location>
        <begin position="1"/>
        <end position="26"/>
    </location>
</feature>
<dbReference type="Proteomes" id="UP000247634">
    <property type="component" value="Chromosome"/>
</dbReference>
<feature type="compositionally biased region" description="Basic and acidic residues" evidence="1">
    <location>
        <begin position="10"/>
        <end position="26"/>
    </location>
</feature>
<dbReference type="OrthoDB" id="9855322at2"/>
<dbReference type="RefSeq" id="WP_110628111.1">
    <property type="nucleotide sequence ID" value="NZ_CP029788.1"/>
</dbReference>
<dbReference type="EMBL" id="CP029788">
    <property type="protein sequence ID" value="AWT43191.1"/>
    <property type="molecule type" value="Genomic_DNA"/>
</dbReference>
<organism evidence="2 3">
    <name type="scientific">Streptomyces actuosus</name>
    <dbReference type="NCBI Taxonomy" id="1885"/>
    <lineage>
        <taxon>Bacteria</taxon>
        <taxon>Bacillati</taxon>
        <taxon>Actinomycetota</taxon>
        <taxon>Actinomycetes</taxon>
        <taxon>Kitasatosporales</taxon>
        <taxon>Streptomycetaceae</taxon>
        <taxon>Streptomyces</taxon>
    </lineage>
</organism>
<gene>
    <name evidence="2" type="ORF">DMT42_13240</name>
</gene>
<keyword evidence="3" id="KW-1185">Reference proteome</keyword>
<reference evidence="2 3" key="1">
    <citation type="submission" date="2018-06" db="EMBL/GenBank/DDBJ databases">
        <title>The complete genome sequence of a nosiheptide producer Streptomyces actuosus ATCC 25421: deducing the ability of producing a new class III lantibiotics.</title>
        <authorList>
            <person name="Liu W."/>
            <person name="Sun F."/>
            <person name="Hu Y."/>
        </authorList>
    </citation>
    <scope>NUCLEOTIDE SEQUENCE [LARGE SCALE GENOMIC DNA]</scope>
    <source>
        <strain evidence="2 3">ATCC 25421</strain>
    </source>
</reference>
<proteinExistence type="predicted"/>
<name>A0A2U9P1X4_STRAS</name>
<accession>A0A2U9P1X4</accession>
<sequence length="255" mass="27055">MQPDTLTPEQAREQLETARREAADARQLADELADRVRDGDIDVTADQLGTQRQLAELAELRIEAAERKLQAALAADREARAREVGDRVRALVADDSTVPLIDAVRAVMAAVDGLVHVAAERDAAIREVAAEGARVNDELGPDQANPWPSERFGFRAGTNPVGVTAMGQGRAYPISAGELLGTALAAALVGKSEVQRAAASKLTGIPEGVGNTVASVPGLADALRLTPEEWQTLDGRTRYEATAQGRRPLPQDTEG</sequence>
<dbReference type="AlphaFoldDB" id="A0A2U9P1X4"/>
<evidence type="ECO:0000313" key="3">
    <source>
        <dbReference type="Proteomes" id="UP000247634"/>
    </source>
</evidence>
<evidence type="ECO:0000256" key="1">
    <source>
        <dbReference type="SAM" id="MobiDB-lite"/>
    </source>
</evidence>
<evidence type="ECO:0000313" key="2">
    <source>
        <dbReference type="EMBL" id="AWT43191.1"/>
    </source>
</evidence>